<dbReference type="InterPro" id="IPR051036">
    <property type="entry name" value="SIGLEC"/>
</dbReference>
<reference evidence="11" key="2">
    <citation type="submission" date="2025-09" db="UniProtKB">
        <authorList>
            <consortium name="Ensembl"/>
        </authorList>
    </citation>
    <scope>IDENTIFICATION</scope>
</reference>
<keyword evidence="7" id="KW-1015">Disulfide bond</keyword>
<dbReference type="Pfam" id="PF07679">
    <property type="entry name" value="I-set"/>
    <property type="match status" value="1"/>
</dbReference>
<dbReference type="SUPFAM" id="SSF48726">
    <property type="entry name" value="Immunoglobulin"/>
    <property type="match status" value="3"/>
</dbReference>
<dbReference type="InterPro" id="IPR003599">
    <property type="entry name" value="Ig_sub"/>
</dbReference>
<dbReference type="PROSITE" id="PS50835">
    <property type="entry name" value="IG_LIKE"/>
    <property type="match status" value="2"/>
</dbReference>
<dbReference type="InterPro" id="IPR036179">
    <property type="entry name" value="Ig-like_dom_sf"/>
</dbReference>
<evidence type="ECO:0000256" key="6">
    <source>
        <dbReference type="ARBA" id="ARBA00023136"/>
    </source>
</evidence>
<comment type="subcellular location">
    <subcellularLocation>
        <location evidence="1">Membrane</location>
        <topology evidence="1">Single-pass type I membrane protein</topology>
    </subcellularLocation>
</comment>
<dbReference type="Pfam" id="PF08205">
    <property type="entry name" value="C2-set_2"/>
    <property type="match status" value="1"/>
</dbReference>
<sequence length="419" mass="46834">MLGDSSRQLGNLFWRGRCPASLQAAPRALILTLLCKGFLCQLAGFTLTAPGSVSVQRGLCVLISCDFVFPESSYSYSYYYQNDKMQGYWYKSPIKIDLDSPVATNDERRPVSAETRGRFRLVGNPEEGSCSLSIEDAREGDTGQYFFRIERGRLKYTYPSWFQVSVTELTEEPEMLILPVLVPGKPIKVTCWAPGTCSGTPPQITWMAEFSYTESASEQFYRNGSQVYSSIIDFTPFPEDQGKLLTCRVTYPAAQAAATQKTIRLHIDFSVPWEAGSDSISIVTREGDSLSLVCEAESSPSSSLNWTKGNETLSSSSSILGRELRLELLNVTAGDAGEYQCRAENPYGSANRTLRVHVQFEAQPSGMRLRPLVEVICKGLFMAAGFLLAYYLPVCYYWRSSRKQRQLIGEETLSQEKRI</sequence>
<evidence type="ECO:0000256" key="9">
    <source>
        <dbReference type="SAM" id="Phobius"/>
    </source>
</evidence>
<evidence type="ECO:0000256" key="1">
    <source>
        <dbReference type="ARBA" id="ARBA00004479"/>
    </source>
</evidence>
<reference evidence="11" key="1">
    <citation type="submission" date="2025-08" db="UniProtKB">
        <authorList>
            <consortium name="Ensembl"/>
        </authorList>
    </citation>
    <scope>IDENTIFICATION</scope>
</reference>
<evidence type="ECO:0000256" key="3">
    <source>
        <dbReference type="ARBA" id="ARBA00022734"/>
    </source>
</evidence>
<accession>A0A8D0HBE0</accession>
<dbReference type="Gene3D" id="2.60.40.10">
    <property type="entry name" value="Immunoglobulins"/>
    <property type="match status" value="3"/>
</dbReference>
<evidence type="ECO:0000313" key="11">
    <source>
        <dbReference type="Ensembl" id="ENSSPUP00000021202.1"/>
    </source>
</evidence>
<organism evidence="11 12">
    <name type="scientific">Sphenodon punctatus</name>
    <name type="common">Tuatara</name>
    <name type="synonym">Hatteria punctata</name>
    <dbReference type="NCBI Taxonomy" id="8508"/>
    <lineage>
        <taxon>Eukaryota</taxon>
        <taxon>Metazoa</taxon>
        <taxon>Chordata</taxon>
        <taxon>Craniata</taxon>
        <taxon>Vertebrata</taxon>
        <taxon>Euteleostomi</taxon>
        <taxon>Lepidosauria</taxon>
        <taxon>Sphenodontia</taxon>
        <taxon>Sphenodontidae</taxon>
        <taxon>Sphenodon</taxon>
    </lineage>
</organism>
<dbReference type="InterPro" id="IPR007110">
    <property type="entry name" value="Ig-like_dom"/>
</dbReference>
<dbReference type="InterPro" id="IPR003598">
    <property type="entry name" value="Ig_sub2"/>
</dbReference>
<keyword evidence="3" id="KW-0430">Lectin</keyword>
<dbReference type="SMART" id="SM00409">
    <property type="entry name" value="IG"/>
    <property type="match status" value="3"/>
</dbReference>
<dbReference type="InterPro" id="IPR013106">
    <property type="entry name" value="Ig_V-set"/>
</dbReference>
<evidence type="ECO:0000256" key="2">
    <source>
        <dbReference type="ARBA" id="ARBA00022692"/>
    </source>
</evidence>
<keyword evidence="12" id="KW-1185">Reference proteome</keyword>
<dbReference type="GO" id="GO:0007155">
    <property type="term" value="P:cell adhesion"/>
    <property type="evidence" value="ECO:0007669"/>
    <property type="project" value="UniProtKB-KW"/>
</dbReference>
<feature type="domain" description="Ig-like" evidence="10">
    <location>
        <begin position="173"/>
        <end position="264"/>
    </location>
</feature>
<dbReference type="InterPro" id="IPR013098">
    <property type="entry name" value="Ig_I-set"/>
</dbReference>
<dbReference type="PANTHER" id="PTHR12035">
    <property type="entry name" value="SIALIC ACID BINDING IMMUNOGLOBULIN-LIKE LECTIN"/>
    <property type="match status" value="1"/>
</dbReference>
<dbReference type="SMART" id="SM00408">
    <property type="entry name" value="IGc2"/>
    <property type="match status" value="1"/>
</dbReference>
<evidence type="ECO:0000256" key="4">
    <source>
        <dbReference type="ARBA" id="ARBA00022889"/>
    </source>
</evidence>
<dbReference type="InterPro" id="IPR013162">
    <property type="entry name" value="CD80_C2-set"/>
</dbReference>
<keyword evidence="4" id="KW-0130">Cell adhesion</keyword>
<dbReference type="Proteomes" id="UP000694392">
    <property type="component" value="Unplaced"/>
</dbReference>
<dbReference type="GeneTree" id="ENSGT01150000286907"/>
<dbReference type="PANTHER" id="PTHR12035:SF125">
    <property type="entry name" value="SIALIC ACID-BINDING IG-LIKE LECTIN 5"/>
    <property type="match status" value="1"/>
</dbReference>
<keyword evidence="2 9" id="KW-0812">Transmembrane</keyword>
<comment type="similarity">
    <text evidence="8">Belongs to the immunoglobulin superfamily. SIGLEC (sialic acid binding Ig-like lectin) family.</text>
</comment>
<keyword evidence="6 9" id="KW-0472">Membrane</keyword>
<dbReference type="GO" id="GO:0033691">
    <property type="term" value="F:sialic acid binding"/>
    <property type="evidence" value="ECO:0007669"/>
    <property type="project" value="TreeGrafter"/>
</dbReference>
<dbReference type="Pfam" id="PF07686">
    <property type="entry name" value="V-set"/>
    <property type="match status" value="1"/>
</dbReference>
<name>A0A8D0HBE0_SPHPU</name>
<dbReference type="OMA" id="RMPPMIS"/>
<dbReference type="Ensembl" id="ENSSPUT00000022610.1">
    <property type="protein sequence ID" value="ENSSPUP00000021202.1"/>
    <property type="gene ID" value="ENSSPUG00000016311.1"/>
</dbReference>
<dbReference type="GO" id="GO:0030246">
    <property type="term" value="F:carbohydrate binding"/>
    <property type="evidence" value="ECO:0007669"/>
    <property type="project" value="UniProtKB-KW"/>
</dbReference>
<dbReference type="InterPro" id="IPR013783">
    <property type="entry name" value="Ig-like_fold"/>
</dbReference>
<evidence type="ECO:0000313" key="12">
    <source>
        <dbReference type="Proteomes" id="UP000694392"/>
    </source>
</evidence>
<keyword evidence="5 9" id="KW-1133">Transmembrane helix</keyword>
<proteinExistence type="inferred from homology"/>
<feature type="domain" description="Ig-like" evidence="10">
    <location>
        <begin position="272"/>
        <end position="359"/>
    </location>
</feature>
<dbReference type="GO" id="GO:0005886">
    <property type="term" value="C:plasma membrane"/>
    <property type="evidence" value="ECO:0007669"/>
    <property type="project" value="TreeGrafter"/>
</dbReference>
<evidence type="ECO:0000259" key="10">
    <source>
        <dbReference type="PROSITE" id="PS50835"/>
    </source>
</evidence>
<dbReference type="AlphaFoldDB" id="A0A8D0HBE0"/>
<protein>
    <recommendedName>
        <fullName evidence="10">Ig-like domain-containing protein</fullName>
    </recommendedName>
</protein>
<feature type="transmembrane region" description="Helical" evidence="9">
    <location>
        <begin position="379"/>
        <end position="398"/>
    </location>
</feature>
<evidence type="ECO:0000256" key="7">
    <source>
        <dbReference type="ARBA" id="ARBA00023157"/>
    </source>
</evidence>
<evidence type="ECO:0000256" key="5">
    <source>
        <dbReference type="ARBA" id="ARBA00022989"/>
    </source>
</evidence>
<evidence type="ECO:0000256" key="8">
    <source>
        <dbReference type="ARBA" id="ARBA00038361"/>
    </source>
</evidence>